<sequence>MMKILYNDRISVSLNDRDLGIAIFDCSVRFIISQEEILNFYCLEFIRESDEKLKGFCMYAKVAANDFKRLSVYNRIPISRYDDLGSLLVGFANQLDQNPATFIQCNGHGKSGIVNFHGIDWNLTMIFQRLANLDIVGYLTEIIHEQRRDNFFLHTEVETLKEHLRQVEHRNKDSETNFGQSIHSKETLAKEADENLTKEVIAEEPSVKDVLTDVKANLNEEFSLNTTELDEDKVQIVAEPKMKVINTLTEVLIDEKKESHVLTFDELKKIEPEETSTPLDIDTSSVKSLEQDNEDKLLSRIRKLEAELNNKCCPPNETVDQQFPEDTDTQKVESFHENTHKGGDRGNHVNNAEFRFGFCGFDFDDERKPRGFGGEARSPRSGGFSGYERRGPGFGNREQGFSNEGRRGNGFFNDDRRGQGYRSTDNRSERIECFSCGMYGHSTRNCNEQPRRTAEQISNRHYGRDRTERREFGVERGFNTSGRRNDRYERGVYGSERNETSQRRGFSGRKSNEDDELDCKIQGHTILKLKETECDGDNIDGTW</sequence>
<feature type="domain" description="CCHC-type" evidence="3">
    <location>
        <begin position="433"/>
        <end position="448"/>
    </location>
</feature>
<organism evidence="4 5">
    <name type="scientific">Acrobeloides nanus</name>
    <dbReference type="NCBI Taxonomy" id="290746"/>
    <lineage>
        <taxon>Eukaryota</taxon>
        <taxon>Metazoa</taxon>
        <taxon>Ecdysozoa</taxon>
        <taxon>Nematoda</taxon>
        <taxon>Chromadorea</taxon>
        <taxon>Rhabditida</taxon>
        <taxon>Tylenchina</taxon>
        <taxon>Cephalobomorpha</taxon>
        <taxon>Cephaloboidea</taxon>
        <taxon>Cephalobidae</taxon>
        <taxon>Acrobeloides</taxon>
    </lineage>
</organism>
<keyword evidence="4" id="KW-1185">Reference proteome</keyword>
<dbReference type="GO" id="GO:0003676">
    <property type="term" value="F:nucleic acid binding"/>
    <property type="evidence" value="ECO:0007669"/>
    <property type="project" value="InterPro"/>
</dbReference>
<evidence type="ECO:0000256" key="2">
    <source>
        <dbReference type="SAM" id="MobiDB-lite"/>
    </source>
</evidence>
<accession>A0A914C1P9</accession>
<evidence type="ECO:0000313" key="5">
    <source>
        <dbReference type="WBParaSite" id="ACRNAN_Path_1528.g5966.t1"/>
    </source>
</evidence>
<protein>
    <submittedName>
        <fullName evidence="5">CCHC-type domain-containing protein</fullName>
    </submittedName>
</protein>
<dbReference type="Proteomes" id="UP000887540">
    <property type="component" value="Unplaced"/>
</dbReference>
<evidence type="ECO:0000256" key="1">
    <source>
        <dbReference type="PROSITE-ProRule" id="PRU00047"/>
    </source>
</evidence>
<keyword evidence="1" id="KW-0862">Zinc</keyword>
<reference evidence="5" key="1">
    <citation type="submission" date="2022-11" db="UniProtKB">
        <authorList>
            <consortium name="WormBaseParasite"/>
        </authorList>
    </citation>
    <scope>IDENTIFICATION</scope>
</reference>
<evidence type="ECO:0000313" key="4">
    <source>
        <dbReference type="Proteomes" id="UP000887540"/>
    </source>
</evidence>
<feature type="region of interest" description="Disordered" evidence="2">
    <location>
        <begin position="446"/>
        <end position="465"/>
    </location>
</feature>
<keyword evidence="1" id="KW-0479">Metal-binding</keyword>
<proteinExistence type="predicted"/>
<dbReference type="InterPro" id="IPR036875">
    <property type="entry name" value="Znf_CCHC_sf"/>
</dbReference>
<feature type="region of interest" description="Disordered" evidence="2">
    <location>
        <begin position="477"/>
        <end position="515"/>
    </location>
</feature>
<dbReference type="GO" id="GO:0008270">
    <property type="term" value="F:zinc ion binding"/>
    <property type="evidence" value="ECO:0007669"/>
    <property type="project" value="UniProtKB-KW"/>
</dbReference>
<dbReference type="AlphaFoldDB" id="A0A914C1P9"/>
<keyword evidence="1" id="KW-0863">Zinc-finger</keyword>
<feature type="compositionally biased region" description="Basic and acidic residues" evidence="2">
    <location>
        <begin position="483"/>
        <end position="502"/>
    </location>
</feature>
<dbReference type="InterPro" id="IPR001878">
    <property type="entry name" value="Znf_CCHC"/>
</dbReference>
<name>A0A914C1P9_9BILA</name>
<feature type="region of interest" description="Disordered" evidence="2">
    <location>
        <begin position="170"/>
        <end position="189"/>
    </location>
</feature>
<dbReference type="GO" id="GO:0019899">
    <property type="term" value="F:enzyme binding"/>
    <property type="evidence" value="ECO:0007669"/>
    <property type="project" value="UniProtKB-ARBA"/>
</dbReference>
<dbReference type="WBParaSite" id="ACRNAN_Path_1528.g5966.t1">
    <property type="protein sequence ID" value="ACRNAN_Path_1528.g5966.t1"/>
    <property type="gene ID" value="ACRNAN_Path_1528.g5966"/>
</dbReference>
<dbReference type="PROSITE" id="PS50158">
    <property type="entry name" value="ZF_CCHC"/>
    <property type="match status" value="1"/>
</dbReference>
<feature type="compositionally biased region" description="Basic and acidic residues" evidence="2">
    <location>
        <begin position="413"/>
        <end position="424"/>
    </location>
</feature>
<dbReference type="SUPFAM" id="SSF57756">
    <property type="entry name" value="Retrovirus zinc finger-like domains"/>
    <property type="match status" value="1"/>
</dbReference>
<feature type="region of interest" description="Disordered" evidence="2">
    <location>
        <begin position="370"/>
        <end position="424"/>
    </location>
</feature>
<evidence type="ECO:0000259" key="3">
    <source>
        <dbReference type="PROSITE" id="PS50158"/>
    </source>
</evidence>